<name>A0AAW0X793_CHEQU</name>
<proteinExistence type="predicted"/>
<evidence type="ECO:0000313" key="4">
    <source>
        <dbReference type="EMBL" id="KAK8740261.1"/>
    </source>
</evidence>
<gene>
    <name evidence="4" type="ORF">OTU49_003134</name>
</gene>
<keyword evidence="1" id="KW-0175">Coiled coil</keyword>
<feature type="domain" description="CCDC92/74 N-terminal" evidence="3">
    <location>
        <begin position="84"/>
        <end position="134"/>
    </location>
</feature>
<feature type="compositionally biased region" description="Pro residues" evidence="2">
    <location>
        <begin position="304"/>
        <end position="319"/>
    </location>
</feature>
<sequence length="593" mass="65319">MTEKGVTIERSPSGLGIGVFSPHLGGGGSAAWEQQQSTIITKLAQTPSNRIQTTENLDKERRTIRKVDEKNNVNRSCGCGGWARAAQLEHDLAELTLTHQNLLVGLHLQVDSLKQKNRDLTFQLLMGPTAAQVQPDFPFSPESDEATSPKNELQMKIDKTSKKREDTSAKNVVTTSTDSTTTSNTTTITTTISDTIKAPLRLEAPPGSLTTTTKTPPESLLNGDIVVRRSLPGRTGRGDPRLVRSLDLELLEEEAHNTRRMLEEERAKNMYLTSLVEDLKRQAREAAKESSSLAHLSNRVSAPPVLPPPRPPPRPPPHTNPAAGQALRATIHTSPHAKQVGAKEQSPRSQQIDKLLSSTSPVQRRATPDLGKTQAQTDREPRFPPLGQQYQQTQQERGGRPPPRKTGSPTNRRFSERSSEREGGTTLPAISSGARSDQKPHELQQQRGRGRYFGRGRTRNRQQQQQQQPQQQQDRQQRQDISETEVGLHPSRGSGRAPTAREDSRGRRDPARTPTSSRDLSQGQRGGGHGRDGSVGATSSPQAEIKRGAAAQEQDPRPEIRAKGRGRAHRRGGRGRLRKEKHNASSEQPESEQ</sequence>
<feature type="compositionally biased region" description="Basic and acidic residues" evidence="2">
    <location>
        <begin position="499"/>
        <end position="511"/>
    </location>
</feature>
<feature type="compositionally biased region" description="Basic and acidic residues" evidence="2">
    <location>
        <begin position="413"/>
        <end position="423"/>
    </location>
</feature>
<feature type="compositionally biased region" description="Low complexity" evidence="2">
    <location>
        <begin position="171"/>
        <end position="184"/>
    </location>
</feature>
<dbReference type="Proteomes" id="UP001445076">
    <property type="component" value="Unassembled WGS sequence"/>
</dbReference>
<feature type="compositionally biased region" description="Polar residues" evidence="2">
    <location>
        <begin position="347"/>
        <end position="362"/>
    </location>
</feature>
<feature type="compositionally biased region" description="Polar residues" evidence="2">
    <location>
        <begin position="289"/>
        <end position="300"/>
    </location>
</feature>
<evidence type="ECO:0000256" key="1">
    <source>
        <dbReference type="SAM" id="Coils"/>
    </source>
</evidence>
<dbReference type="EMBL" id="JARKIK010000034">
    <property type="protein sequence ID" value="KAK8740261.1"/>
    <property type="molecule type" value="Genomic_DNA"/>
</dbReference>
<feature type="compositionally biased region" description="Basic and acidic residues" evidence="2">
    <location>
        <begin position="153"/>
        <end position="168"/>
    </location>
</feature>
<feature type="compositionally biased region" description="Basic residues" evidence="2">
    <location>
        <begin position="563"/>
        <end position="581"/>
    </location>
</feature>
<organism evidence="4 5">
    <name type="scientific">Cherax quadricarinatus</name>
    <name type="common">Australian red claw crayfish</name>
    <dbReference type="NCBI Taxonomy" id="27406"/>
    <lineage>
        <taxon>Eukaryota</taxon>
        <taxon>Metazoa</taxon>
        <taxon>Ecdysozoa</taxon>
        <taxon>Arthropoda</taxon>
        <taxon>Crustacea</taxon>
        <taxon>Multicrustacea</taxon>
        <taxon>Malacostraca</taxon>
        <taxon>Eumalacostraca</taxon>
        <taxon>Eucarida</taxon>
        <taxon>Decapoda</taxon>
        <taxon>Pleocyemata</taxon>
        <taxon>Astacidea</taxon>
        <taxon>Parastacoidea</taxon>
        <taxon>Parastacidae</taxon>
        <taxon>Cherax</taxon>
    </lineage>
</organism>
<feature type="compositionally biased region" description="Low complexity" evidence="2">
    <location>
        <begin position="461"/>
        <end position="474"/>
    </location>
</feature>
<evidence type="ECO:0000256" key="2">
    <source>
        <dbReference type="SAM" id="MobiDB-lite"/>
    </source>
</evidence>
<comment type="caution">
    <text evidence="4">The sequence shown here is derived from an EMBL/GenBank/DDBJ whole genome shotgun (WGS) entry which is preliminary data.</text>
</comment>
<feature type="coiled-coil region" evidence="1">
    <location>
        <begin position="248"/>
        <end position="282"/>
    </location>
</feature>
<evidence type="ECO:0000259" key="3">
    <source>
        <dbReference type="Pfam" id="PF14916"/>
    </source>
</evidence>
<dbReference type="AlphaFoldDB" id="A0AAW0X793"/>
<feature type="region of interest" description="Disordered" evidence="2">
    <location>
        <begin position="283"/>
        <end position="593"/>
    </location>
</feature>
<keyword evidence="5" id="KW-1185">Reference proteome</keyword>
<dbReference type="Pfam" id="PF14916">
    <property type="entry name" value="CCDC92"/>
    <property type="match status" value="1"/>
</dbReference>
<accession>A0AAW0X793</accession>
<protein>
    <recommendedName>
        <fullName evidence="3">CCDC92/74 N-terminal domain-containing protein</fullName>
    </recommendedName>
</protein>
<evidence type="ECO:0000313" key="5">
    <source>
        <dbReference type="Proteomes" id="UP001445076"/>
    </source>
</evidence>
<feature type="region of interest" description="Disordered" evidence="2">
    <location>
        <begin position="135"/>
        <end position="184"/>
    </location>
</feature>
<dbReference type="InterPro" id="IPR039496">
    <property type="entry name" value="CCDC92/74_N"/>
</dbReference>
<feature type="compositionally biased region" description="Basic residues" evidence="2">
    <location>
        <begin position="448"/>
        <end position="460"/>
    </location>
</feature>
<reference evidence="4 5" key="1">
    <citation type="journal article" date="2024" name="BMC Genomics">
        <title>Genome assembly of redclaw crayfish (Cherax quadricarinatus) provides insights into its immune adaptation and hypoxia tolerance.</title>
        <authorList>
            <person name="Liu Z."/>
            <person name="Zheng J."/>
            <person name="Li H."/>
            <person name="Fang K."/>
            <person name="Wang S."/>
            <person name="He J."/>
            <person name="Zhou D."/>
            <person name="Weng S."/>
            <person name="Chi M."/>
            <person name="Gu Z."/>
            <person name="He J."/>
            <person name="Li F."/>
            <person name="Wang M."/>
        </authorList>
    </citation>
    <scope>NUCLEOTIDE SEQUENCE [LARGE SCALE GENOMIC DNA]</scope>
    <source>
        <strain evidence="4">ZL_2023a</strain>
    </source>
</reference>